<dbReference type="CDD" id="cd05829">
    <property type="entry name" value="Sortase_F"/>
    <property type="match status" value="1"/>
</dbReference>
<protein>
    <submittedName>
        <fullName evidence="4">Sortase family protein</fullName>
    </submittedName>
</protein>
<dbReference type="RefSeq" id="WP_092203905.1">
    <property type="nucleotide sequence ID" value="NZ_FOND01000033.1"/>
</dbReference>
<feature type="region of interest" description="Disordered" evidence="2">
    <location>
        <begin position="40"/>
        <end position="75"/>
    </location>
</feature>
<keyword evidence="1" id="KW-0378">Hydrolase</keyword>
<name>A0A1I2MLD1_9ACTN</name>
<evidence type="ECO:0000256" key="2">
    <source>
        <dbReference type="SAM" id="MobiDB-lite"/>
    </source>
</evidence>
<dbReference type="Proteomes" id="UP000198589">
    <property type="component" value="Unassembled WGS sequence"/>
</dbReference>
<evidence type="ECO:0000256" key="3">
    <source>
        <dbReference type="SAM" id="SignalP"/>
    </source>
</evidence>
<dbReference type="Gene3D" id="2.40.260.10">
    <property type="entry name" value="Sortase"/>
    <property type="match status" value="1"/>
</dbReference>
<feature type="signal peptide" evidence="3">
    <location>
        <begin position="1"/>
        <end position="23"/>
    </location>
</feature>
<sequence>MRPALATAVLGLTLAVAAPTTWALTRPEASAGAPVESVLPAPASSAGGREAVGTLPEVTTRPATPDGQEQRPAPVRLSVPALGVDTTVDPVGVEPDGQMTIPAEVDRVGWYRFGPAPGDDGSAVIAGHVDDREQGLGAMAPLRDAQVGQDVAVTDASGTTTTWRIVSREVIQKQVLPLDRLFAREGPPRLTLITCGGPFLEEYASYRDNVVVVAEPLR</sequence>
<dbReference type="GO" id="GO:0016787">
    <property type="term" value="F:hydrolase activity"/>
    <property type="evidence" value="ECO:0007669"/>
    <property type="project" value="UniProtKB-KW"/>
</dbReference>
<evidence type="ECO:0000313" key="5">
    <source>
        <dbReference type="Proteomes" id="UP000198589"/>
    </source>
</evidence>
<proteinExistence type="predicted"/>
<dbReference type="EMBL" id="FOND01000033">
    <property type="protein sequence ID" value="SFF92314.1"/>
    <property type="molecule type" value="Genomic_DNA"/>
</dbReference>
<feature type="chain" id="PRO_5011727432" evidence="3">
    <location>
        <begin position="24"/>
        <end position="218"/>
    </location>
</feature>
<dbReference type="InterPro" id="IPR042001">
    <property type="entry name" value="Sortase_F"/>
</dbReference>
<accession>A0A1I2MLD1</accession>
<evidence type="ECO:0000313" key="4">
    <source>
        <dbReference type="EMBL" id="SFF92314.1"/>
    </source>
</evidence>
<gene>
    <name evidence="4" type="ORF">SAMN05216574_13326</name>
</gene>
<dbReference type="AlphaFoldDB" id="A0A1I2MLD1"/>
<reference evidence="5" key="1">
    <citation type="submission" date="2016-10" db="EMBL/GenBank/DDBJ databases">
        <authorList>
            <person name="Varghese N."/>
            <person name="Submissions S."/>
        </authorList>
    </citation>
    <scope>NUCLEOTIDE SEQUENCE [LARGE SCALE GENOMIC DNA]</scope>
    <source>
        <strain evidence="5">DSM 46838</strain>
    </source>
</reference>
<dbReference type="InterPro" id="IPR005754">
    <property type="entry name" value="Sortase"/>
</dbReference>
<dbReference type="SUPFAM" id="SSF63817">
    <property type="entry name" value="Sortase"/>
    <property type="match status" value="1"/>
</dbReference>
<keyword evidence="3" id="KW-0732">Signal</keyword>
<dbReference type="Pfam" id="PF04203">
    <property type="entry name" value="Sortase"/>
    <property type="match status" value="1"/>
</dbReference>
<organism evidence="4 5">
    <name type="scientific">Blastococcus tunisiensis</name>
    <dbReference type="NCBI Taxonomy" id="1798228"/>
    <lineage>
        <taxon>Bacteria</taxon>
        <taxon>Bacillati</taxon>
        <taxon>Actinomycetota</taxon>
        <taxon>Actinomycetes</taxon>
        <taxon>Geodermatophilales</taxon>
        <taxon>Geodermatophilaceae</taxon>
        <taxon>Blastococcus</taxon>
    </lineage>
</organism>
<keyword evidence="5" id="KW-1185">Reference proteome</keyword>
<dbReference type="InterPro" id="IPR023365">
    <property type="entry name" value="Sortase_dom-sf"/>
</dbReference>
<dbReference type="STRING" id="1798228.SAMN05216574_13326"/>
<dbReference type="OrthoDB" id="525039at2"/>
<evidence type="ECO:0000256" key="1">
    <source>
        <dbReference type="ARBA" id="ARBA00022801"/>
    </source>
</evidence>